<dbReference type="GO" id="GO:0016887">
    <property type="term" value="F:ATP hydrolysis activity"/>
    <property type="evidence" value="ECO:0007669"/>
    <property type="project" value="InterPro"/>
</dbReference>
<dbReference type="GO" id="GO:0005524">
    <property type="term" value="F:ATP binding"/>
    <property type="evidence" value="ECO:0007669"/>
    <property type="project" value="InterPro"/>
</dbReference>
<dbReference type="Proteomes" id="UP000285652">
    <property type="component" value="Unassembled WGS sequence"/>
</dbReference>
<reference evidence="2 3" key="1">
    <citation type="submission" date="2018-08" db="EMBL/GenBank/DDBJ databases">
        <title>A genome reference for cultivated species of the human gut microbiota.</title>
        <authorList>
            <person name="Zou Y."/>
            <person name="Xue W."/>
            <person name="Luo G."/>
        </authorList>
    </citation>
    <scope>NUCLEOTIDE SEQUENCE [LARGE SCALE GENOMIC DNA]</scope>
    <source>
        <strain evidence="2 3">AF31-13BH</strain>
    </source>
</reference>
<dbReference type="Pfam" id="PF13304">
    <property type="entry name" value="AAA_21"/>
    <property type="match status" value="1"/>
</dbReference>
<dbReference type="InterPro" id="IPR051396">
    <property type="entry name" value="Bact_Antivir_Def_Nuclease"/>
</dbReference>
<evidence type="ECO:0000259" key="1">
    <source>
        <dbReference type="SMART" id="SM00382"/>
    </source>
</evidence>
<dbReference type="Gene3D" id="3.40.50.300">
    <property type="entry name" value="P-loop containing nucleotide triphosphate hydrolases"/>
    <property type="match status" value="1"/>
</dbReference>
<name>A0A415UMI7_9FIRM</name>
<protein>
    <recommendedName>
        <fullName evidence="1">AAA+ ATPase domain-containing protein</fullName>
    </recommendedName>
</protein>
<dbReference type="EMBL" id="QRQQ01000001">
    <property type="protein sequence ID" value="RHN19292.1"/>
    <property type="molecule type" value="Genomic_DNA"/>
</dbReference>
<feature type="domain" description="AAA+ ATPase" evidence="1">
    <location>
        <begin position="27"/>
        <end position="333"/>
    </location>
</feature>
<dbReference type="InterPro" id="IPR003959">
    <property type="entry name" value="ATPase_AAA_core"/>
</dbReference>
<dbReference type="InterPro" id="IPR003593">
    <property type="entry name" value="AAA+_ATPase"/>
</dbReference>
<proteinExistence type="predicted"/>
<organism evidence="2 3">
    <name type="scientific">Dorea formicigenerans</name>
    <dbReference type="NCBI Taxonomy" id="39486"/>
    <lineage>
        <taxon>Bacteria</taxon>
        <taxon>Bacillati</taxon>
        <taxon>Bacillota</taxon>
        <taxon>Clostridia</taxon>
        <taxon>Lachnospirales</taxon>
        <taxon>Lachnospiraceae</taxon>
        <taxon>Dorea</taxon>
    </lineage>
</organism>
<dbReference type="PANTHER" id="PTHR43581:SF2">
    <property type="entry name" value="EXCINUCLEASE ATPASE SUBUNIT"/>
    <property type="match status" value="1"/>
</dbReference>
<comment type="caution">
    <text evidence="2">The sequence shown here is derived from an EMBL/GenBank/DDBJ whole genome shotgun (WGS) entry which is preliminary data.</text>
</comment>
<accession>A0A415UMI7</accession>
<gene>
    <name evidence="2" type="ORF">DWZ24_01725</name>
</gene>
<dbReference type="RefSeq" id="WP_118447236.1">
    <property type="nucleotide sequence ID" value="NZ_QRQQ01000001.1"/>
</dbReference>
<dbReference type="InterPro" id="IPR027417">
    <property type="entry name" value="P-loop_NTPase"/>
</dbReference>
<sequence length="462" mass="53914">MIGYIKFENEIKIGDIELDFFKNENEVYNTIVLAGENGCGKTTILNAIAAFQRGSYLQESSSVQKVMYLDENGKVHEILREKESLRYSKPGGITQEEWEDANEFTEQDFYAEKMKLSNENPYDIRNRKVIFSEARSGFEVKLEGNNSNYDYEEDKYEKKGANYSGIVQLLIDLEEKDNYEFIKYAKLNPTCTYEEYMKKNSRILRFKKAYESMFEELVYVGEKPEIDYRTIWFLKGEQLIDINELSTGEQQIVFRGADLLYQATNGATIIIDEPELSLHPKWQKKILKFYRNLFTNEYGKQIAQLIIATHSQYIVQEAMKDSDNVKVILLKKEGIETKANVIDKAVLGMYSSAEINYLAFGVEKKDYHIQLFSALHNKLQNIPENEVNAHIASIDCYIKNHRLYDTVRHEKEDTSHNHYYTLPVFIRNAIDHPDSGRRFSDNDLDVSIALLRDIYKEVAERR</sequence>
<dbReference type="SUPFAM" id="SSF52540">
    <property type="entry name" value="P-loop containing nucleoside triphosphate hydrolases"/>
    <property type="match status" value="1"/>
</dbReference>
<evidence type="ECO:0000313" key="2">
    <source>
        <dbReference type="EMBL" id="RHN19292.1"/>
    </source>
</evidence>
<evidence type="ECO:0000313" key="3">
    <source>
        <dbReference type="Proteomes" id="UP000285652"/>
    </source>
</evidence>
<dbReference type="AlphaFoldDB" id="A0A415UMI7"/>
<dbReference type="SMART" id="SM00382">
    <property type="entry name" value="AAA"/>
    <property type="match status" value="1"/>
</dbReference>
<dbReference type="PANTHER" id="PTHR43581">
    <property type="entry name" value="ATP/GTP PHOSPHATASE"/>
    <property type="match status" value="1"/>
</dbReference>